<evidence type="ECO:0000313" key="12">
    <source>
        <dbReference type="EMBL" id="SCZ87495.1"/>
    </source>
</evidence>
<protein>
    <recommendedName>
        <fullName evidence="10">Sensitive to high expression protein 9, mitochondrial</fullName>
    </recommendedName>
</protein>
<sequence>MHVQPASPVPTCAHSCLEFPIDSNRTRFRSTSRRENDRRASFRILVWPSSTPSSIAREPMASTALKSVSSTTCSACYRRLTRTAPGSTRRVTRFVTPTSTGDWTRLHSYSTSSTAPSSDTTTPPASTLPSSSSTTTSPSTPRHPNASQTAQRQLNSLLATLDNLARKQSASVKETIRAWELERRLRDVGGKINAATGYVEIDLLRKGVVEREKALNAAREVAGLSKQAFAAAVAVRAASQKEVNDLLQRKHSWTSADVMRFTELIQQDHENEQAEAKARVAAEKTEQEVESGFSELMQAILERYHEEQVWSDKVGSSAGCLTPRSKSHFSRFSSQIRSLSTYGSLGITSLNVLLFIVTILLVEPWKRRRLVEGVEARLRENASEGQEATMASLVSLQSLLTDAQEKLDRLVTSTTSAPSHPNAPTAIPSALSPPSPTLDDSELPNYEEAVLSSPDGSPFENSDPEQTSPTISGTWSWYREYALQEPDLRMLAFGGVGVAVGICVSAVAALLSR</sequence>
<dbReference type="AlphaFoldDB" id="A0A2X0L6N7"/>
<dbReference type="GO" id="GO:0007007">
    <property type="term" value="P:inner mitochondrial membrane organization"/>
    <property type="evidence" value="ECO:0007669"/>
    <property type="project" value="TreeGrafter"/>
</dbReference>
<dbReference type="InterPro" id="IPR008839">
    <property type="entry name" value="MDM33_fungi"/>
</dbReference>
<keyword evidence="7 10" id="KW-0496">Mitochondrion</keyword>
<feature type="compositionally biased region" description="Low complexity" evidence="11">
    <location>
        <begin position="110"/>
        <end position="140"/>
    </location>
</feature>
<evidence type="ECO:0000256" key="9">
    <source>
        <dbReference type="ARBA" id="ARBA00024807"/>
    </source>
</evidence>
<evidence type="ECO:0000256" key="1">
    <source>
        <dbReference type="ARBA" id="ARBA00007472"/>
    </source>
</evidence>
<proteinExistence type="inferred from homology"/>
<evidence type="ECO:0000256" key="6">
    <source>
        <dbReference type="ARBA" id="ARBA00023054"/>
    </source>
</evidence>
<feature type="transmembrane region" description="Helical" evidence="10">
    <location>
        <begin position="488"/>
        <end position="511"/>
    </location>
</feature>
<keyword evidence="5 10" id="KW-1133">Transmembrane helix</keyword>
<evidence type="ECO:0000256" key="2">
    <source>
        <dbReference type="ARBA" id="ARBA00022692"/>
    </source>
</evidence>
<dbReference type="Pfam" id="PF05546">
    <property type="entry name" value="She9_MDM33"/>
    <property type="match status" value="2"/>
</dbReference>
<evidence type="ECO:0000256" key="10">
    <source>
        <dbReference type="RuleBase" id="RU364128"/>
    </source>
</evidence>
<dbReference type="OrthoDB" id="2537318at2759"/>
<dbReference type="EMBL" id="FMWP01000010">
    <property type="protein sequence ID" value="SCZ87495.1"/>
    <property type="molecule type" value="Genomic_DNA"/>
</dbReference>
<dbReference type="Proteomes" id="UP000249723">
    <property type="component" value="Unassembled WGS sequence"/>
</dbReference>
<keyword evidence="2 10" id="KW-0812">Transmembrane</keyword>
<dbReference type="PANTHER" id="PTHR31961:SF3">
    <property type="entry name" value="SENSITIVE TO HIGH EXPRESSION PROTEIN 9, MITOCHONDRIAL"/>
    <property type="match status" value="1"/>
</dbReference>
<gene>
    <name evidence="12" type="ORF">BZ3500_MVSOF-1268-A1-R1_CHR2-2G04961</name>
</gene>
<evidence type="ECO:0000313" key="13">
    <source>
        <dbReference type="Proteomes" id="UP000249723"/>
    </source>
</evidence>
<comment type="function">
    <text evidence="9">Required for the maintenance of the structure of the mitochondrial inner membrane. Involved in mitochondrial morphology. Causes growth arrest when highly overexpressed.</text>
</comment>
<keyword evidence="4 10" id="KW-0809">Transit peptide</keyword>
<reference evidence="13" key="1">
    <citation type="submission" date="2016-10" db="EMBL/GenBank/DDBJ databases">
        <authorList>
            <person name="Jeantristanb JTB J.-T."/>
            <person name="Ricardo R."/>
        </authorList>
    </citation>
    <scope>NUCLEOTIDE SEQUENCE [LARGE SCALE GENOMIC DNA]</scope>
</reference>
<keyword evidence="8 10" id="KW-0472">Membrane</keyword>
<evidence type="ECO:0000256" key="11">
    <source>
        <dbReference type="SAM" id="MobiDB-lite"/>
    </source>
</evidence>
<comment type="subcellular location">
    <subcellularLocation>
        <location evidence="10">Mitochondrion inner membrane</location>
        <topology evidence="10">Multi-pass membrane protein</topology>
    </subcellularLocation>
</comment>
<feature type="transmembrane region" description="Helical" evidence="10">
    <location>
        <begin position="342"/>
        <end position="362"/>
    </location>
</feature>
<dbReference type="GO" id="GO:0005743">
    <property type="term" value="C:mitochondrial inner membrane"/>
    <property type="evidence" value="ECO:0007669"/>
    <property type="project" value="UniProtKB-SubCell"/>
</dbReference>
<keyword evidence="6" id="KW-0175">Coiled coil</keyword>
<evidence type="ECO:0000256" key="3">
    <source>
        <dbReference type="ARBA" id="ARBA00022792"/>
    </source>
</evidence>
<comment type="similarity">
    <text evidence="1 10">Belongs to the SHE9 family.</text>
</comment>
<comment type="subunit">
    <text evidence="10">Homooligomer.</text>
</comment>
<evidence type="ECO:0000256" key="7">
    <source>
        <dbReference type="ARBA" id="ARBA00023128"/>
    </source>
</evidence>
<keyword evidence="3 10" id="KW-0999">Mitochondrion inner membrane</keyword>
<evidence type="ECO:0000256" key="5">
    <source>
        <dbReference type="ARBA" id="ARBA00022989"/>
    </source>
</evidence>
<accession>A0A2X0L6N7</accession>
<dbReference type="PANTHER" id="PTHR31961">
    <property type="entry name" value="SENSITIVE TO HIGH EXPRESSION PROTEIN 9, MITOCHONDRIAL"/>
    <property type="match status" value="1"/>
</dbReference>
<keyword evidence="13" id="KW-1185">Reference proteome</keyword>
<feature type="region of interest" description="Disordered" evidence="11">
    <location>
        <begin position="103"/>
        <end position="151"/>
    </location>
</feature>
<name>A0A2X0L6N7_9BASI</name>
<evidence type="ECO:0000256" key="8">
    <source>
        <dbReference type="ARBA" id="ARBA00023136"/>
    </source>
</evidence>
<feature type="region of interest" description="Disordered" evidence="11">
    <location>
        <begin position="410"/>
        <end position="471"/>
    </location>
</feature>
<organism evidence="12 13">
    <name type="scientific">Microbotryum saponariae</name>
    <dbReference type="NCBI Taxonomy" id="289078"/>
    <lineage>
        <taxon>Eukaryota</taxon>
        <taxon>Fungi</taxon>
        <taxon>Dikarya</taxon>
        <taxon>Basidiomycota</taxon>
        <taxon>Pucciniomycotina</taxon>
        <taxon>Microbotryomycetes</taxon>
        <taxon>Microbotryales</taxon>
        <taxon>Microbotryaceae</taxon>
        <taxon>Microbotryum</taxon>
    </lineage>
</organism>
<evidence type="ECO:0000256" key="4">
    <source>
        <dbReference type="ARBA" id="ARBA00022946"/>
    </source>
</evidence>